<protein>
    <recommendedName>
        <fullName evidence="4">CPBP family intramembrane metalloprotease</fullName>
    </recommendedName>
</protein>
<evidence type="ECO:0000313" key="2">
    <source>
        <dbReference type="EMBL" id="AXR07615.1"/>
    </source>
</evidence>
<keyword evidence="3" id="KW-1185">Reference proteome</keyword>
<evidence type="ECO:0000313" key="3">
    <source>
        <dbReference type="Proteomes" id="UP000262073"/>
    </source>
</evidence>
<keyword evidence="1" id="KW-0812">Transmembrane</keyword>
<dbReference type="OrthoDB" id="9994741at2"/>
<evidence type="ECO:0000256" key="1">
    <source>
        <dbReference type="SAM" id="Phobius"/>
    </source>
</evidence>
<feature type="transmembrane region" description="Helical" evidence="1">
    <location>
        <begin position="58"/>
        <end position="85"/>
    </location>
</feature>
<reference evidence="2 3" key="1">
    <citation type="submission" date="2018-08" db="EMBL/GenBank/DDBJ databases">
        <title>Salinimonas sediminis sp. nov., a piezophilic bacterium isolated from a deep-sea sediment sample from the New Britain Trench.</title>
        <authorList>
            <person name="Cao J."/>
        </authorList>
    </citation>
    <scope>NUCLEOTIDE SEQUENCE [LARGE SCALE GENOMIC DNA]</scope>
    <source>
        <strain evidence="2 3">N102</strain>
    </source>
</reference>
<accession>A0A346NQ08</accession>
<keyword evidence="1" id="KW-0472">Membrane</keyword>
<feature type="transmembrane region" description="Helical" evidence="1">
    <location>
        <begin position="114"/>
        <end position="132"/>
    </location>
</feature>
<proteinExistence type="predicted"/>
<sequence length="167" mass="18932">MNKLTLTKYYFLFMETAQTSVAKSALYMSLLTLILCSGALAIINIFHDFQHGQVWMDAPPAIVLFVLLVILAPTLETALLATFVIIFQKVRVENTIIASLFALVMAYFHSEDPVRGIIVTIPFFLWTYFYASTRKKLTDRAWKIIFFAHAFHNAAIVMIVTAEPAFT</sequence>
<gene>
    <name evidence="2" type="ORF">D0Y50_15365</name>
</gene>
<dbReference type="EMBL" id="CP031769">
    <property type="protein sequence ID" value="AXR07615.1"/>
    <property type="molecule type" value="Genomic_DNA"/>
</dbReference>
<feature type="transmembrane region" description="Helical" evidence="1">
    <location>
        <begin position="92"/>
        <end position="108"/>
    </location>
</feature>
<feature type="transmembrane region" description="Helical" evidence="1">
    <location>
        <begin position="144"/>
        <end position="162"/>
    </location>
</feature>
<dbReference type="RefSeq" id="WP_117317790.1">
    <property type="nucleotide sequence ID" value="NZ_CP031769.1"/>
</dbReference>
<dbReference type="Proteomes" id="UP000262073">
    <property type="component" value="Chromosome"/>
</dbReference>
<organism evidence="2 3">
    <name type="scientific">Salinimonas sediminis</name>
    <dbReference type="NCBI Taxonomy" id="2303538"/>
    <lineage>
        <taxon>Bacteria</taxon>
        <taxon>Pseudomonadati</taxon>
        <taxon>Pseudomonadota</taxon>
        <taxon>Gammaproteobacteria</taxon>
        <taxon>Alteromonadales</taxon>
        <taxon>Alteromonadaceae</taxon>
        <taxon>Alteromonas/Salinimonas group</taxon>
        <taxon>Salinimonas</taxon>
    </lineage>
</organism>
<evidence type="ECO:0008006" key="4">
    <source>
        <dbReference type="Google" id="ProtNLM"/>
    </source>
</evidence>
<keyword evidence="1" id="KW-1133">Transmembrane helix</keyword>
<dbReference type="KEGG" id="salm:D0Y50_15365"/>
<name>A0A346NQ08_9ALTE</name>
<dbReference type="AlphaFoldDB" id="A0A346NQ08"/>
<feature type="transmembrane region" description="Helical" evidence="1">
    <location>
        <begin position="21"/>
        <end position="46"/>
    </location>
</feature>